<accession>A0A834XFC2</accession>
<name>A0A834XFC2_9FABA</name>
<comment type="caution">
    <text evidence="2">The sequence shown here is derived from an EMBL/GenBank/DDBJ whole genome shotgun (WGS) entry which is preliminary data.</text>
</comment>
<dbReference type="Proteomes" id="UP000634136">
    <property type="component" value="Unassembled WGS sequence"/>
</dbReference>
<dbReference type="EMBL" id="JAAIUW010000001">
    <property type="protein sequence ID" value="KAF7844238.1"/>
    <property type="molecule type" value="Genomic_DNA"/>
</dbReference>
<feature type="region of interest" description="Disordered" evidence="1">
    <location>
        <begin position="75"/>
        <end position="103"/>
    </location>
</feature>
<keyword evidence="3" id="KW-1185">Reference proteome</keyword>
<evidence type="ECO:0000256" key="1">
    <source>
        <dbReference type="SAM" id="MobiDB-lite"/>
    </source>
</evidence>
<feature type="compositionally biased region" description="Basic and acidic residues" evidence="1">
    <location>
        <begin position="76"/>
        <end position="103"/>
    </location>
</feature>
<evidence type="ECO:0000313" key="2">
    <source>
        <dbReference type="EMBL" id="KAF7844238.1"/>
    </source>
</evidence>
<protein>
    <submittedName>
        <fullName evidence="2">Uncharacterized protein</fullName>
    </submittedName>
</protein>
<reference evidence="2" key="1">
    <citation type="submission" date="2020-09" db="EMBL/GenBank/DDBJ databases">
        <title>Genome-Enabled Discovery of Anthraquinone Biosynthesis in Senna tora.</title>
        <authorList>
            <person name="Kang S.-H."/>
            <person name="Pandey R.P."/>
            <person name="Lee C.-M."/>
            <person name="Sim J.-S."/>
            <person name="Jeong J.-T."/>
            <person name="Choi B.-S."/>
            <person name="Jung M."/>
            <person name="Ginzburg D."/>
            <person name="Zhao K."/>
            <person name="Won S.Y."/>
            <person name="Oh T.-J."/>
            <person name="Yu Y."/>
            <person name="Kim N.-H."/>
            <person name="Lee O.R."/>
            <person name="Lee T.-H."/>
            <person name="Bashyal P."/>
            <person name="Kim T.-S."/>
            <person name="Lee W.-H."/>
            <person name="Kawkins C."/>
            <person name="Kim C.-K."/>
            <person name="Kim J.S."/>
            <person name="Ahn B.O."/>
            <person name="Rhee S.Y."/>
            <person name="Sohng J.K."/>
        </authorList>
    </citation>
    <scope>NUCLEOTIDE SEQUENCE</scope>
    <source>
        <tissue evidence="2">Leaf</tissue>
    </source>
</reference>
<proteinExistence type="predicted"/>
<gene>
    <name evidence="2" type="ORF">G2W53_001143</name>
</gene>
<dbReference type="AlphaFoldDB" id="A0A834XFC2"/>
<organism evidence="2 3">
    <name type="scientific">Senna tora</name>
    <dbReference type="NCBI Taxonomy" id="362788"/>
    <lineage>
        <taxon>Eukaryota</taxon>
        <taxon>Viridiplantae</taxon>
        <taxon>Streptophyta</taxon>
        <taxon>Embryophyta</taxon>
        <taxon>Tracheophyta</taxon>
        <taxon>Spermatophyta</taxon>
        <taxon>Magnoliopsida</taxon>
        <taxon>eudicotyledons</taxon>
        <taxon>Gunneridae</taxon>
        <taxon>Pentapetalae</taxon>
        <taxon>rosids</taxon>
        <taxon>fabids</taxon>
        <taxon>Fabales</taxon>
        <taxon>Fabaceae</taxon>
        <taxon>Caesalpinioideae</taxon>
        <taxon>Cassia clade</taxon>
        <taxon>Senna</taxon>
    </lineage>
</organism>
<sequence length="103" mass="11979">MSNEYLREIILARMADETRLKEIQTVISELQKSKEATDLVQVANNERFGKLEEKVDASMVTLLTVEVIVRKMWKQMNEKEDDNKEEKSRSNGSSNKDKEENTD</sequence>
<evidence type="ECO:0000313" key="3">
    <source>
        <dbReference type="Proteomes" id="UP000634136"/>
    </source>
</evidence>